<gene>
    <name evidence="2" type="ORF">ACFPXP_01420</name>
</gene>
<comment type="caution">
    <text evidence="2">The sequence shown here is derived from an EMBL/GenBank/DDBJ whole genome shotgun (WGS) entry which is preliminary data.</text>
</comment>
<accession>A0ABW1IJB4</accession>
<dbReference type="InterPro" id="IPR011330">
    <property type="entry name" value="Glyco_hydro/deAcase_b/a-brl"/>
</dbReference>
<dbReference type="PROSITE" id="PS51677">
    <property type="entry name" value="NODB"/>
    <property type="match status" value="1"/>
</dbReference>
<evidence type="ECO:0000259" key="1">
    <source>
        <dbReference type="PROSITE" id="PS51677"/>
    </source>
</evidence>
<reference evidence="3" key="1">
    <citation type="journal article" date="2019" name="Int. J. Syst. Evol. Microbiol.">
        <title>The Global Catalogue of Microorganisms (GCM) 10K type strain sequencing project: providing services to taxonomists for standard genome sequencing and annotation.</title>
        <authorList>
            <consortium name="The Broad Institute Genomics Platform"/>
            <consortium name="The Broad Institute Genome Sequencing Center for Infectious Disease"/>
            <person name="Wu L."/>
            <person name="Ma J."/>
        </authorList>
    </citation>
    <scope>NUCLEOTIDE SEQUENCE [LARGE SCALE GENOMIC DNA]</scope>
    <source>
        <strain evidence="3">CCM 8749</strain>
    </source>
</reference>
<evidence type="ECO:0000313" key="2">
    <source>
        <dbReference type="EMBL" id="MFC5985132.1"/>
    </source>
</evidence>
<dbReference type="InterPro" id="IPR037950">
    <property type="entry name" value="PgdA-like"/>
</dbReference>
<dbReference type="PANTHER" id="PTHR47561">
    <property type="entry name" value="POLYSACCHARIDE DEACETYLASE FAMILY PROTEIN (AFU_ORTHOLOGUE AFUA_6G05030)"/>
    <property type="match status" value="1"/>
</dbReference>
<sequence length="279" mass="31961">MMNSVYRWPDGKRCAAAFSVDFDGESPFLWRTRNQPTDVVGELEQRAFGPREGIYRILDMLSRLDIRASFFIPGIIAERYPQAVEAIDKEGHEIGLHGYLHENVNGLSIEEIEESIVKGKQAIEQVIGPRTMGYRSPAWEMTKPTFDLLHRHLIPYDSSLMGHDHPYWIDGMPEIPVQWLLDDAIFYRFTGGMASIPPTNPNIVTDMWLQEFEGIKKYGGLFLLTAHCWITGRGSRLIALEKLLTKLKNDPEVWWATCGEIAEYHRVHHADHFHETLGG</sequence>
<proteinExistence type="predicted"/>
<dbReference type="SUPFAM" id="SSF88713">
    <property type="entry name" value="Glycoside hydrolase/deacetylase"/>
    <property type="match status" value="1"/>
</dbReference>
<dbReference type="EMBL" id="JBHSQV010000009">
    <property type="protein sequence ID" value="MFC5985132.1"/>
    <property type="molecule type" value="Genomic_DNA"/>
</dbReference>
<organism evidence="2 3">
    <name type="scientific">Marinicrinis lubricantis</name>
    <dbReference type="NCBI Taxonomy" id="2086470"/>
    <lineage>
        <taxon>Bacteria</taxon>
        <taxon>Bacillati</taxon>
        <taxon>Bacillota</taxon>
        <taxon>Bacilli</taxon>
        <taxon>Bacillales</taxon>
        <taxon>Paenibacillaceae</taxon>
    </lineage>
</organism>
<feature type="domain" description="NodB homology" evidence="1">
    <location>
        <begin position="37"/>
        <end position="258"/>
    </location>
</feature>
<dbReference type="CDD" id="cd10938">
    <property type="entry name" value="CE4_HpPgdA_like"/>
    <property type="match status" value="1"/>
</dbReference>
<protein>
    <submittedName>
        <fullName evidence="2">Polysaccharide deacetylase</fullName>
    </submittedName>
</protein>
<dbReference type="Proteomes" id="UP001596250">
    <property type="component" value="Unassembled WGS sequence"/>
</dbReference>
<name>A0ABW1IJB4_9BACL</name>
<keyword evidence="3" id="KW-1185">Reference proteome</keyword>
<dbReference type="Pfam" id="PF01522">
    <property type="entry name" value="Polysacc_deac_1"/>
    <property type="match status" value="1"/>
</dbReference>
<dbReference type="Gene3D" id="3.20.20.370">
    <property type="entry name" value="Glycoside hydrolase/deacetylase"/>
    <property type="match status" value="1"/>
</dbReference>
<dbReference type="PANTHER" id="PTHR47561:SF1">
    <property type="entry name" value="POLYSACCHARIDE DEACETYLASE FAMILY PROTEIN (AFU_ORTHOLOGUE AFUA_6G05030)"/>
    <property type="match status" value="1"/>
</dbReference>
<evidence type="ECO:0000313" key="3">
    <source>
        <dbReference type="Proteomes" id="UP001596250"/>
    </source>
</evidence>
<dbReference type="RefSeq" id="WP_379891673.1">
    <property type="nucleotide sequence ID" value="NZ_CBCSCT010000044.1"/>
</dbReference>
<dbReference type="InterPro" id="IPR002509">
    <property type="entry name" value="NODB_dom"/>
</dbReference>